<keyword evidence="3" id="KW-1185">Reference proteome</keyword>
<proteinExistence type="predicted"/>
<accession>A0A9X9LTM1</accession>
<evidence type="ECO:0000313" key="3">
    <source>
        <dbReference type="Proteomes" id="UP000269945"/>
    </source>
</evidence>
<dbReference type="GO" id="GO:0005886">
    <property type="term" value="C:plasma membrane"/>
    <property type="evidence" value="ECO:0007669"/>
    <property type="project" value="TreeGrafter"/>
</dbReference>
<dbReference type="InterPro" id="IPR050927">
    <property type="entry name" value="TRPM"/>
</dbReference>
<reference evidence="2 3" key="1">
    <citation type="submission" date="2018-10" db="EMBL/GenBank/DDBJ databases">
        <authorList>
            <person name="Ekblom R."/>
            <person name="Jareborg N."/>
        </authorList>
    </citation>
    <scope>NUCLEOTIDE SEQUENCE [LARGE SCALE GENOMIC DNA]</scope>
    <source>
        <tissue evidence="2">Muscle</tissue>
    </source>
</reference>
<evidence type="ECO:0000313" key="2">
    <source>
        <dbReference type="EMBL" id="VCW91024.1"/>
    </source>
</evidence>
<dbReference type="PANTHER" id="PTHR13800:SF13">
    <property type="entry name" value="TRANSIENT RECEPTOR POTENTIAL CATION CHANNEL SUBFAMILY M MEMBER 1"/>
    <property type="match status" value="1"/>
</dbReference>
<feature type="transmembrane region" description="Helical" evidence="1">
    <location>
        <begin position="12"/>
        <end position="30"/>
    </location>
</feature>
<dbReference type="GO" id="GO:0005262">
    <property type="term" value="F:calcium channel activity"/>
    <property type="evidence" value="ECO:0007669"/>
    <property type="project" value="TreeGrafter"/>
</dbReference>
<dbReference type="PANTHER" id="PTHR13800">
    <property type="entry name" value="TRANSIENT RECEPTOR POTENTIAL CATION CHANNEL, SUBFAMILY M, MEMBER 6"/>
    <property type="match status" value="1"/>
</dbReference>
<keyword evidence="1" id="KW-0812">Transmembrane</keyword>
<name>A0A9X9LTM1_GULGU</name>
<dbReference type="AlphaFoldDB" id="A0A9X9LTM1"/>
<keyword evidence="1" id="KW-1133">Transmembrane helix</keyword>
<protein>
    <submittedName>
        <fullName evidence="2">Uncharacterized protein</fullName>
    </submittedName>
</protein>
<comment type="caution">
    <text evidence="2">The sequence shown here is derived from an EMBL/GenBank/DDBJ whole genome shotgun (WGS) entry which is preliminary data.</text>
</comment>
<dbReference type="EMBL" id="CYRY02016779">
    <property type="protein sequence ID" value="VCW91024.1"/>
    <property type="molecule type" value="Genomic_DNA"/>
</dbReference>
<feature type="non-terminal residue" evidence="2">
    <location>
        <position position="74"/>
    </location>
</feature>
<organism evidence="2 3">
    <name type="scientific">Gulo gulo</name>
    <name type="common">Wolverine</name>
    <name type="synonym">Gluton</name>
    <dbReference type="NCBI Taxonomy" id="48420"/>
    <lineage>
        <taxon>Eukaryota</taxon>
        <taxon>Metazoa</taxon>
        <taxon>Chordata</taxon>
        <taxon>Craniata</taxon>
        <taxon>Vertebrata</taxon>
        <taxon>Euteleostomi</taxon>
        <taxon>Mammalia</taxon>
        <taxon>Eutheria</taxon>
        <taxon>Laurasiatheria</taxon>
        <taxon>Carnivora</taxon>
        <taxon>Caniformia</taxon>
        <taxon>Musteloidea</taxon>
        <taxon>Mustelidae</taxon>
        <taxon>Guloninae</taxon>
        <taxon>Gulo</taxon>
    </lineage>
</organism>
<dbReference type="Proteomes" id="UP000269945">
    <property type="component" value="Unassembled WGS sequence"/>
</dbReference>
<sequence>MTFHDRPVLPPPMIILSHIYIIIMRLSGCFRKKREGDQDEQDRGLKLFLSDEELKRLHEFEEQCVQEHFQEKED</sequence>
<gene>
    <name evidence="2" type="ORF">BN2614_LOCUS2</name>
</gene>
<evidence type="ECO:0000256" key="1">
    <source>
        <dbReference type="SAM" id="Phobius"/>
    </source>
</evidence>
<keyword evidence="1" id="KW-0472">Membrane</keyword>